<dbReference type="AlphaFoldDB" id="A0A7V5PNU4"/>
<name>A0A7V5PNU4_CALAY</name>
<dbReference type="InterPro" id="IPR032875">
    <property type="entry name" value="Succ_CoA_lig_flav_dom"/>
</dbReference>
<evidence type="ECO:0000256" key="1">
    <source>
        <dbReference type="ARBA" id="ARBA00022598"/>
    </source>
</evidence>
<dbReference type="InterPro" id="IPR036291">
    <property type="entry name" value="NAD(P)-bd_dom_sf"/>
</dbReference>
<dbReference type="InterPro" id="IPR016102">
    <property type="entry name" value="Succinyl-CoA_synth-like"/>
</dbReference>
<dbReference type="Gene3D" id="3.40.630.30">
    <property type="match status" value="1"/>
</dbReference>
<sequence length="753" mass="81680">MFRIIPEGLAYREHVLLKNGQGLLLRPATPQDVPLVEDFMQRVSRESLQMRFMAAVSQVPRTVIEELCNGDFTDAGCLLAVDTKEHEPKVVGLGNYIGMNNGRSAEVAFLVADEYQGLGISTILLERLAGLAAANGYIELEAEVLPDNQPMINVFKSSGFEVHQVWASDTVHIELPVNKAVALWERAGLRERIAVANSLLPLMRPKAVAVIGASRDESSIGNMIFRNILNNGYKGTLYPINPEADSVRSVKAYASVDELPEPIDLAVIAVPAEKVQQVAEHAIHHGAKALVVVTAGFAEAGPEGNKRQQKLIELVKSHGVRLLGPSCLGLMNTDPDIRLNASLAPRLPLAGTVGFFSHSAALGLVILEYATEKGLGFTTFISAGNRADVSGNDFLLYWEEDPKTKLAVLYLETFGNPRRFVRIARRMSYKKPILCVKSARSKAGRKTAEAKSGTPSVGAAETEALFHQTGVILAETLEELFDVALVLAHQPLPRGNRVTVIANSAGMATIFADASEANGLSISGPGVVNLGAFTSPADYEQAVYQAVTSDEVDAILVGFACVGACGPEPVADAIRRGVKKGEQETDVQKPVLLCLMGAAGTVALMEENESTHRQFPAFRFPESASRALGKVVRYAQFKKQPAGKLVWYDDVQGDQARKEVKKLLPADQSDQVIDLSAQQAAKILSFFGLRIKKEARHKMQPILLRVKPDPLFGPLIQLQDSRFSPVVRITPLTERDIEETLEEIGLNDHPGLS</sequence>
<keyword evidence="2" id="KW-0547">Nucleotide-binding</keyword>
<dbReference type="EMBL" id="DROD01000340">
    <property type="protein sequence ID" value="HHJ52531.1"/>
    <property type="molecule type" value="Genomic_DNA"/>
</dbReference>
<dbReference type="Pfam" id="PF00583">
    <property type="entry name" value="Acetyltransf_1"/>
    <property type="match status" value="1"/>
</dbReference>
<dbReference type="PANTHER" id="PTHR43334:SF1">
    <property type="entry name" value="3-HYDROXYPROPIONATE--COA LIGASE [ADP-FORMING]"/>
    <property type="match status" value="1"/>
</dbReference>
<dbReference type="InterPro" id="IPR016181">
    <property type="entry name" value="Acyl_CoA_acyltransferase"/>
</dbReference>
<dbReference type="GO" id="GO:0005524">
    <property type="term" value="F:ATP binding"/>
    <property type="evidence" value="ECO:0007669"/>
    <property type="project" value="UniProtKB-KW"/>
</dbReference>
<dbReference type="SUPFAM" id="SSF51735">
    <property type="entry name" value="NAD(P)-binding Rossmann-fold domains"/>
    <property type="match status" value="1"/>
</dbReference>
<dbReference type="Gene3D" id="3.40.50.720">
    <property type="entry name" value="NAD(P)-binding Rossmann-like Domain"/>
    <property type="match status" value="1"/>
</dbReference>
<dbReference type="Pfam" id="PF13607">
    <property type="entry name" value="Succ_CoA_lig"/>
    <property type="match status" value="1"/>
</dbReference>
<reference evidence="5" key="1">
    <citation type="journal article" date="2020" name="mSystems">
        <title>Genome- and Community-Level Interaction Insights into Carbon Utilization and Element Cycling Functions of Hydrothermarchaeota in Hydrothermal Sediment.</title>
        <authorList>
            <person name="Zhou Z."/>
            <person name="Liu Y."/>
            <person name="Xu W."/>
            <person name="Pan J."/>
            <person name="Luo Z.H."/>
            <person name="Li M."/>
        </authorList>
    </citation>
    <scope>NUCLEOTIDE SEQUENCE [LARGE SCALE GENOMIC DNA]</scope>
    <source>
        <strain evidence="5">HyVt-527</strain>
    </source>
</reference>
<evidence type="ECO:0000256" key="3">
    <source>
        <dbReference type="ARBA" id="ARBA00022840"/>
    </source>
</evidence>
<dbReference type="PANTHER" id="PTHR43334">
    <property type="entry name" value="ACETATE--COA LIGASE [ADP-FORMING]"/>
    <property type="match status" value="1"/>
</dbReference>
<dbReference type="InterPro" id="IPR051538">
    <property type="entry name" value="Acyl-CoA_Synth/Transferase"/>
</dbReference>
<proteinExistence type="predicted"/>
<keyword evidence="3" id="KW-0067">ATP-binding</keyword>
<dbReference type="InterPro" id="IPR003781">
    <property type="entry name" value="CoA-bd"/>
</dbReference>
<keyword evidence="1" id="KW-0436">Ligase</keyword>
<feature type="domain" description="N-acetyltransferase" evidence="4">
    <location>
        <begin position="23"/>
        <end position="178"/>
    </location>
</feature>
<gene>
    <name evidence="5" type="ORF">ENJ89_05010</name>
</gene>
<accession>A0A7V5PNU4</accession>
<evidence type="ECO:0000256" key="2">
    <source>
        <dbReference type="ARBA" id="ARBA00022741"/>
    </source>
</evidence>
<feature type="non-terminal residue" evidence="5">
    <location>
        <position position="753"/>
    </location>
</feature>
<dbReference type="GO" id="GO:0016747">
    <property type="term" value="F:acyltransferase activity, transferring groups other than amino-acyl groups"/>
    <property type="evidence" value="ECO:0007669"/>
    <property type="project" value="InterPro"/>
</dbReference>
<dbReference type="Proteomes" id="UP000886124">
    <property type="component" value="Unassembled WGS sequence"/>
</dbReference>
<evidence type="ECO:0000313" key="5">
    <source>
        <dbReference type="EMBL" id="HHJ52531.1"/>
    </source>
</evidence>
<evidence type="ECO:0000259" key="4">
    <source>
        <dbReference type="PROSITE" id="PS51186"/>
    </source>
</evidence>
<dbReference type="SUPFAM" id="SSF55729">
    <property type="entry name" value="Acyl-CoA N-acyltransferases (Nat)"/>
    <property type="match status" value="1"/>
</dbReference>
<dbReference type="InterPro" id="IPR000182">
    <property type="entry name" value="GNAT_dom"/>
</dbReference>
<dbReference type="SUPFAM" id="SSF52210">
    <property type="entry name" value="Succinyl-CoA synthetase domains"/>
    <property type="match status" value="2"/>
</dbReference>
<comment type="caution">
    <text evidence="5">The sequence shown here is derived from an EMBL/GenBank/DDBJ whole genome shotgun (WGS) entry which is preliminary data.</text>
</comment>
<organism evidence="5">
    <name type="scientific">Caldithrix abyssi</name>
    <dbReference type="NCBI Taxonomy" id="187145"/>
    <lineage>
        <taxon>Bacteria</taxon>
        <taxon>Pseudomonadati</taxon>
        <taxon>Calditrichota</taxon>
        <taxon>Calditrichia</taxon>
        <taxon>Calditrichales</taxon>
        <taxon>Calditrichaceae</taxon>
        <taxon>Caldithrix</taxon>
    </lineage>
</organism>
<dbReference type="PROSITE" id="PS51186">
    <property type="entry name" value="GNAT"/>
    <property type="match status" value="1"/>
</dbReference>
<dbReference type="GO" id="GO:0016874">
    <property type="term" value="F:ligase activity"/>
    <property type="evidence" value="ECO:0007669"/>
    <property type="project" value="UniProtKB-KW"/>
</dbReference>
<dbReference type="Pfam" id="PF13380">
    <property type="entry name" value="CoA_binding_2"/>
    <property type="match status" value="1"/>
</dbReference>
<dbReference type="SMART" id="SM00881">
    <property type="entry name" value="CoA_binding"/>
    <property type="match status" value="1"/>
</dbReference>
<dbReference type="Gene3D" id="3.40.50.261">
    <property type="entry name" value="Succinyl-CoA synthetase domains"/>
    <property type="match status" value="2"/>
</dbReference>
<protein>
    <submittedName>
        <fullName evidence="5">GNAT family N-acetyltransferase</fullName>
    </submittedName>
</protein>
<dbReference type="CDD" id="cd04301">
    <property type="entry name" value="NAT_SF"/>
    <property type="match status" value="1"/>
</dbReference>